<name>A0ACC4B701_POPAL</name>
<keyword evidence="2" id="KW-1185">Reference proteome</keyword>
<reference evidence="1 2" key="1">
    <citation type="journal article" date="2024" name="Plant Biotechnol. J.">
        <title>Genome and CRISPR/Cas9 system of a widespread forest tree (Populus alba) in the world.</title>
        <authorList>
            <person name="Liu Y.J."/>
            <person name="Jiang P.F."/>
            <person name="Han X.M."/>
            <person name="Li X.Y."/>
            <person name="Wang H.M."/>
            <person name="Wang Y.J."/>
            <person name="Wang X.X."/>
            <person name="Zeng Q.Y."/>
        </authorList>
    </citation>
    <scope>NUCLEOTIDE SEQUENCE [LARGE SCALE GENOMIC DNA]</scope>
    <source>
        <strain evidence="2">cv. PAL-ZL1</strain>
    </source>
</reference>
<organism evidence="1 2">
    <name type="scientific">Populus alba</name>
    <name type="common">White poplar</name>
    <dbReference type="NCBI Taxonomy" id="43335"/>
    <lineage>
        <taxon>Eukaryota</taxon>
        <taxon>Viridiplantae</taxon>
        <taxon>Streptophyta</taxon>
        <taxon>Embryophyta</taxon>
        <taxon>Tracheophyta</taxon>
        <taxon>Spermatophyta</taxon>
        <taxon>Magnoliopsida</taxon>
        <taxon>eudicotyledons</taxon>
        <taxon>Gunneridae</taxon>
        <taxon>Pentapetalae</taxon>
        <taxon>rosids</taxon>
        <taxon>fabids</taxon>
        <taxon>Malpighiales</taxon>
        <taxon>Salicaceae</taxon>
        <taxon>Saliceae</taxon>
        <taxon>Populus</taxon>
    </lineage>
</organism>
<dbReference type="EMBL" id="RCHU02000013">
    <property type="protein sequence ID" value="KAL3574275.1"/>
    <property type="molecule type" value="Genomic_DNA"/>
</dbReference>
<protein>
    <submittedName>
        <fullName evidence="1">Uncharacterized protein</fullName>
    </submittedName>
</protein>
<sequence length="127" mass="14449">MGDFTSSPWLPSFTLGTWNVFFSSAIFVLAVVFFCERFLVSGGGIYGPNSLDIHEHRIGEGISQQAEAEADKVPWKEKKWKSKSEKRTPLPKLTPIRNLLKLKDQFPDSTAYYAPEIIDFGVEQERH</sequence>
<accession>A0ACC4B701</accession>
<evidence type="ECO:0000313" key="1">
    <source>
        <dbReference type="EMBL" id="KAL3574275.1"/>
    </source>
</evidence>
<dbReference type="Proteomes" id="UP000309997">
    <property type="component" value="Unassembled WGS sequence"/>
</dbReference>
<evidence type="ECO:0000313" key="2">
    <source>
        <dbReference type="Proteomes" id="UP000309997"/>
    </source>
</evidence>
<gene>
    <name evidence="1" type="ORF">D5086_024888</name>
</gene>
<proteinExistence type="predicted"/>
<comment type="caution">
    <text evidence="1">The sequence shown here is derived from an EMBL/GenBank/DDBJ whole genome shotgun (WGS) entry which is preliminary data.</text>
</comment>